<feature type="region of interest" description="Disordered" evidence="1">
    <location>
        <begin position="391"/>
        <end position="420"/>
    </location>
</feature>
<dbReference type="PANTHER" id="PTHR36837:SF2">
    <property type="entry name" value="POLY(3-HYDROXYALKANOATE) POLYMERASE SUBUNIT PHAC"/>
    <property type="match status" value="1"/>
</dbReference>
<keyword evidence="3" id="KW-1185">Reference proteome</keyword>
<dbReference type="Gene3D" id="3.40.50.1820">
    <property type="entry name" value="alpha/beta hydrolase"/>
    <property type="match status" value="1"/>
</dbReference>
<sequence>MNDGTTATSQLQRWAQAPTDLATAWIKGWTDYSTAALRSGPFTPMQFLSDATRWAGAATVRSKPGWTTPHSVVRTWPQARLLDFSAPTADPAEIPIVFLPPQGGHASTIVDYSADQSQVRTALDAGIGRVFSIDYLPATAETKDITVDDYVAMLDDVVGQVGGAVHLVGDCQGGWLAAIYAALRPHAVRSLALGGAPIDTHAGDSAVAEWLTALTRHGDIAAYRVLVAAGDGRHLGANQVLGFKMLEPTEEFNRLCQLWGNIRDPEYVERYDAFTNWFEHGQDMPGAFYLWVVEHLFHKNELIAGTLEVQGTVVDLAAIDAPLYLIAGERDHITPPPQMLALADAVSTPADDIRTWTLDAGHLGLFMGHTALSEPWTEIFTDLARRHRESAAADAASSDTASENATSTDAASAHAESADA</sequence>
<dbReference type="EMBL" id="CP136137">
    <property type="protein sequence ID" value="WYY08374.1"/>
    <property type="molecule type" value="Genomic_DNA"/>
</dbReference>
<evidence type="ECO:0000256" key="1">
    <source>
        <dbReference type="SAM" id="MobiDB-lite"/>
    </source>
</evidence>
<dbReference type="SUPFAM" id="SSF53474">
    <property type="entry name" value="alpha/beta-Hydrolases"/>
    <property type="match status" value="1"/>
</dbReference>
<protein>
    <submittedName>
        <fullName evidence="2">DUF3141 domain-containing protein</fullName>
    </submittedName>
</protein>
<dbReference type="InterPro" id="IPR051321">
    <property type="entry name" value="PHA/PHB_synthase"/>
</dbReference>
<dbReference type="InterPro" id="IPR029058">
    <property type="entry name" value="AB_hydrolase_fold"/>
</dbReference>
<dbReference type="Proteomes" id="UP001479933">
    <property type="component" value="Chromosome"/>
</dbReference>
<proteinExistence type="predicted"/>
<feature type="compositionally biased region" description="Low complexity" evidence="1">
    <location>
        <begin position="392"/>
        <end position="420"/>
    </location>
</feature>
<reference evidence="2 3" key="1">
    <citation type="journal article" date="2023" name="Virus Evol.">
        <title>Computational host range prediction-The good, the bad, and the ugly.</title>
        <authorList>
            <person name="Howell A.A."/>
            <person name="Versoza C.J."/>
            <person name="Pfeifer S.P."/>
        </authorList>
    </citation>
    <scope>NUCLEOTIDE SEQUENCE [LARGE SCALE GENOMIC DNA]</scope>
    <source>
        <strain evidence="2 3">1610/1b</strain>
    </source>
</reference>
<dbReference type="PANTHER" id="PTHR36837">
    <property type="entry name" value="POLY(3-HYDROXYALKANOATE) POLYMERASE SUBUNIT PHAC"/>
    <property type="match status" value="1"/>
</dbReference>
<dbReference type="Pfam" id="PF11339">
    <property type="entry name" value="DUF3141"/>
    <property type="match status" value="1"/>
</dbReference>
<evidence type="ECO:0000313" key="3">
    <source>
        <dbReference type="Proteomes" id="UP001479933"/>
    </source>
</evidence>
<accession>A0ABZ2U3U1</accession>
<gene>
    <name evidence="2" type="ORF">RVF87_04670</name>
</gene>
<dbReference type="RefSeq" id="WP_066168791.1">
    <property type="nucleotide sequence ID" value="NZ_CP136137.1"/>
</dbReference>
<evidence type="ECO:0000313" key="2">
    <source>
        <dbReference type="EMBL" id="WYY08374.1"/>
    </source>
</evidence>
<organism evidence="2 3">
    <name type="scientific">Gordonia hydrophobica</name>
    <dbReference type="NCBI Taxonomy" id="40516"/>
    <lineage>
        <taxon>Bacteria</taxon>
        <taxon>Bacillati</taxon>
        <taxon>Actinomycetota</taxon>
        <taxon>Actinomycetes</taxon>
        <taxon>Mycobacteriales</taxon>
        <taxon>Gordoniaceae</taxon>
        <taxon>Gordonia</taxon>
    </lineage>
</organism>
<dbReference type="InterPro" id="IPR024501">
    <property type="entry name" value="DUF3141"/>
</dbReference>
<name>A0ABZ2U3U1_9ACTN</name>